<dbReference type="Pfam" id="PF00535">
    <property type="entry name" value="Glycos_transf_2"/>
    <property type="match status" value="1"/>
</dbReference>
<dbReference type="OrthoDB" id="9815829at2"/>
<reference evidence="2 3" key="1">
    <citation type="journal article" date="2014" name="Proc. Natl. Acad. Sci. U.S.A.">
        <title>Functional characterization of flavobacteria rhodopsins reveals a unique class of light-driven chloride pump in bacteria.</title>
        <authorList>
            <person name="Yoshizawa S."/>
            <person name="Kumagai Y."/>
            <person name="Kim H."/>
            <person name="Ogura Y."/>
            <person name="Hayashi T."/>
            <person name="Iwasaki W."/>
            <person name="DeLong E.F."/>
            <person name="Kogure K."/>
        </authorList>
    </citation>
    <scope>NUCLEOTIDE SEQUENCE [LARGE SCALE GENOMIC DNA]</scope>
    <source>
        <strain evidence="2 3">S1-08</strain>
    </source>
</reference>
<feature type="domain" description="Glycosyltransferase 2-like" evidence="1">
    <location>
        <begin position="5"/>
        <end position="156"/>
    </location>
</feature>
<dbReference type="AlphaFoldDB" id="W8VQ56"/>
<dbReference type="GO" id="GO:0016758">
    <property type="term" value="F:hexosyltransferase activity"/>
    <property type="evidence" value="ECO:0007669"/>
    <property type="project" value="UniProtKB-ARBA"/>
</dbReference>
<accession>W8VQ56</accession>
<dbReference type="PANTHER" id="PTHR22916">
    <property type="entry name" value="GLYCOSYLTRANSFERASE"/>
    <property type="match status" value="1"/>
</dbReference>
<sequence length="257" mass="29427">MDLVSVIAPVYNNHRTLKETLDSIVQQDYRPLEIVIVDDASDDESFAFAKAYSLQYQQHDTKFILHQNLKNSGAGVTRNKALGLATGRYMAFLDADDIWKPEKLTKQINALKLSGKSVCYSAYEIFEEDYLKPIAIHNVFPELTFEKLHKTNYLGNLTGIYDASLIGKVKISSIRKRQDWAMWLDVLKIAGPAVGIQEPLASYRLGAGLSASKLDLIKYNYSVYRTHLGYSIFKSCWYMTLFFYEQFFIKNAMRKTI</sequence>
<dbReference type="Proteomes" id="UP000031760">
    <property type="component" value="Chromosome"/>
</dbReference>
<organism evidence="2 3">
    <name type="scientific">Nonlabens marinus S1-08</name>
    <dbReference type="NCBI Taxonomy" id="1454201"/>
    <lineage>
        <taxon>Bacteria</taxon>
        <taxon>Pseudomonadati</taxon>
        <taxon>Bacteroidota</taxon>
        <taxon>Flavobacteriia</taxon>
        <taxon>Flavobacteriales</taxon>
        <taxon>Flavobacteriaceae</taxon>
        <taxon>Nonlabens</taxon>
    </lineage>
</organism>
<dbReference type="EMBL" id="AP014548">
    <property type="protein sequence ID" value="BAO54865.1"/>
    <property type="molecule type" value="Genomic_DNA"/>
</dbReference>
<dbReference type="CDD" id="cd00761">
    <property type="entry name" value="Glyco_tranf_GTA_type"/>
    <property type="match status" value="1"/>
</dbReference>
<gene>
    <name evidence="2" type="ORF">NMS_0856</name>
</gene>
<dbReference type="HOGENOM" id="CLU_025996_0_3_10"/>
<dbReference type="RefSeq" id="WP_041495563.1">
    <property type="nucleotide sequence ID" value="NZ_AP014548.1"/>
</dbReference>
<protein>
    <submittedName>
        <fullName evidence="2">Putative N-acetylgalactosaminyl-diphosphoundecaprenol glucuronosyltransferase</fullName>
    </submittedName>
</protein>
<dbReference type="SUPFAM" id="SSF53448">
    <property type="entry name" value="Nucleotide-diphospho-sugar transferases"/>
    <property type="match status" value="1"/>
</dbReference>
<evidence type="ECO:0000313" key="3">
    <source>
        <dbReference type="Proteomes" id="UP000031760"/>
    </source>
</evidence>
<keyword evidence="2" id="KW-0808">Transferase</keyword>
<dbReference type="Gene3D" id="3.90.550.10">
    <property type="entry name" value="Spore Coat Polysaccharide Biosynthesis Protein SpsA, Chain A"/>
    <property type="match status" value="1"/>
</dbReference>
<dbReference type="InterPro" id="IPR001173">
    <property type="entry name" value="Glyco_trans_2-like"/>
</dbReference>
<evidence type="ECO:0000313" key="2">
    <source>
        <dbReference type="EMBL" id="BAO54865.1"/>
    </source>
</evidence>
<proteinExistence type="predicted"/>
<evidence type="ECO:0000259" key="1">
    <source>
        <dbReference type="Pfam" id="PF00535"/>
    </source>
</evidence>
<dbReference type="PANTHER" id="PTHR22916:SF3">
    <property type="entry name" value="UDP-GLCNAC:BETAGAL BETA-1,3-N-ACETYLGLUCOSAMINYLTRANSFERASE-LIKE PROTEIN 1"/>
    <property type="match status" value="1"/>
</dbReference>
<name>W8VQ56_9FLAO</name>
<keyword evidence="3" id="KW-1185">Reference proteome</keyword>
<dbReference type="KEGG" id="nmf:NMS_0856"/>
<dbReference type="STRING" id="1454201.NMS_0856"/>
<dbReference type="InterPro" id="IPR029044">
    <property type="entry name" value="Nucleotide-diphossugar_trans"/>
</dbReference>